<reference evidence="1 2" key="1">
    <citation type="submission" date="2019-04" db="EMBL/GenBank/DDBJ databases">
        <authorList>
            <person name="Schori C."/>
            <person name="Ahrens C."/>
        </authorList>
    </citation>
    <scope>NUCLEOTIDE SEQUENCE [LARGE SCALE GENOMIC DNA]</scope>
    <source>
        <strain evidence="1 2">DSM 2950</strain>
    </source>
</reference>
<dbReference type="SUPFAM" id="SSF102405">
    <property type="entry name" value="MCP/YpsA-like"/>
    <property type="match status" value="1"/>
</dbReference>
<accession>A0A7G5MPX0</accession>
<dbReference type="Pfam" id="PF06908">
    <property type="entry name" value="YpsA"/>
    <property type="match status" value="1"/>
</dbReference>
<evidence type="ECO:0000313" key="1">
    <source>
        <dbReference type="EMBL" id="QMW76663.1"/>
    </source>
</evidence>
<protein>
    <submittedName>
        <fullName evidence="1">DUF1273 family protein</fullName>
    </submittedName>
</protein>
<dbReference type="RefSeq" id="WP_018593283.1">
    <property type="nucleotide sequence ID" value="NZ_CABLBP010000001.1"/>
</dbReference>
<dbReference type="EMBL" id="CP039126">
    <property type="protein sequence ID" value="QMW76663.1"/>
    <property type="molecule type" value="Genomic_DNA"/>
</dbReference>
<dbReference type="GeneID" id="75052650"/>
<organism evidence="1 2">
    <name type="scientific">Blautia producta</name>
    <dbReference type="NCBI Taxonomy" id="33035"/>
    <lineage>
        <taxon>Bacteria</taxon>
        <taxon>Bacillati</taxon>
        <taxon>Bacillota</taxon>
        <taxon>Clostridia</taxon>
        <taxon>Lachnospirales</taxon>
        <taxon>Lachnospiraceae</taxon>
        <taxon>Blautia</taxon>
    </lineage>
</organism>
<dbReference type="Gene3D" id="3.40.50.450">
    <property type="match status" value="1"/>
</dbReference>
<dbReference type="AlphaFoldDB" id="A0A7G5MPX0"/>
<dbReference type="PANTHER" id="PTHR38440">
    <property type="entry name" value="UPF0398 PROTEIN YPSA"/>
    <property type="match status" value="1"/>
</dbReference>
<dbReference type="PANTHER" id="PTHR38440:SF1">
    <property type="entry name" value="UPF0398 PROTEIN SPR0331"/>
    <property type="match status" value="1"/>
</dbReference>
<sequence length="167" mass="18824">MEGKTCCVTGHRDIPADETAYVKVALRQEIGKAVNDGFTIFLSGFADGVDQYFAEAVLELRAKNPGLKLIAVLPYRKRVDSLRQNEHTNALLDACAEVIVIQEEYKPNVYAKRSRYMAEHSERVIAVYDGREKGGTVKAIRFAHQFRKELREIPIGLNLDKNRTNLG</sequence>
<gene>
    <name evidence="1" type="ORF">E5259_03085</name>
</gene>
<dbReference type="InterPro" id="IPR010697">
    <property type="entry name" value="YspA"/>
</dbReference>
<dbReference type="Proteomes" id="UP000515789">
    <property type="component" value="Chromosome"/>
</dbReference>
<name>A0A7G5MPX0_9FIRM</name>
<evidence type="ECO:0000313" key="2">
    <source>
        <dbReference type="Proteomes" id="UP000515789"/>
    </source>
</evidence>
<proteinExistence type="predicted"/>